<feature type="domain" description="G-protein coupled receptors family 1 profile" evidence="6">
    <location>
        <begin position="60"/>
        <end position="365"/>
    </location>
</feature>
<dbReference type="GO" id="GO:0016020">
    <property type="term" value="C:membrane"/>
    <property type="evidence" value="ECO:0007669"/>
    <property type="project" value="UniProtKB-SubCell"/>
</dbReference>
<dbReference type="InterPro" id="IPR000276">
    <property type="entry name" value="GPCR_Rhodpsn"/>
</dbReference>
<comment type="caution">
    <text evidence="7">The sequence shown here is derived from an EMBL/GenBank/DDBJ whole genome shotgun (WGS) entry which is preliminary data.</text>
</comment>
<evidence type="ECO:0000256" key="5">
    <source>
        <dbReference type="SAM" id="Phobius"/>
    </source>
</evidence>
<keyword evidence="8" id="KW-1185">Reference proteome</keyword>
<feature type="transmembrane region" description="Helical" evidence="5">
    <location>
        <begin position="81"/>
        <end position="109"/>
    </location>
</feature>
<dbReference type="InterPro" id="IPR052954">
    <property type="entry name" value="GPCR-Ligand_Int"/>
</dbReference>
<organism evidence="7 8">
    <name type="scientific">Opisthorchis felineus</name>
    <dbReference type="NCBI Taxonomy" id="147828"/>
    <lineage>
        <taxon>Eukaryota</taxon>
        <taxon>Metazoa</taxon>
        <taxon>Spiralia</taxon>
        <taxon>Lophotrochozoa</taxon>
        <taxon>Platyhelminthes</taxon>
        <taxon>Trematoda</taxon>
        <taxon>Digenea</taxon>
        <taxon>Opisthorchiida</taxon>
        <taxon>Opisthorchiata</taxon>
        <taxon>Opisthorchiidae</taxon>
        <taxon>Opisthorchis</taxon>
    </lineage>
</organism>
<evidence type="ECO:0000256" key="4">
    <source>
        <dbReference type="ARBA" id="ARBA00023136"/>
    </source>
</evidence>
<dbReference type="AlphaFoldDB" id="A0A4S2L995"/>
<sequence length="766" mass="87849">MVATHFYTSDISLNRSLLEQLWMINNSRSLEVLELYDQSIKPYILFKHCVTVPITLLSMLCIIITIVVVTRRGIWRPTVTYIIVLASVDLCTVTLHCLLSLDTIFLPLFEPDLYTSLENVVSEVADTLLFISNWLTTILATERFIAICYPLQSRRIGKRHRKVAVLIVIFLSVIVKLPGFLFHNLSGSINNFLYVSFLHRLYVWIVQLFLFLIIPFAILTFVNIRLIIAIRKSANLLRTLSGKLGSDRTNHAMESAPGKLHTADAMRMNQSTCYSNSNSNSQSHNNDKWINLDSCNSVADQNTSLCEKSRSVYDSLTNQPSETNNAHTKRAIREERKITITLICLVVTFFLFQGPFVLTSVITRFTNVRHTQSVQKAGQLMQETVECVADRSDVCANKAITFETYMNPSSIIALALKSDLYFVFYCWFCERFLKSLRTLFRPTKLCQCFEHVRQSLSRFTKASKNRQKSQFPEFCVHIADGYRLPHHQYSCPPRTFRRPNDRLDVVRNGRTRTGFPYDYRTPPLPFVLHSNRRKPANILKSFSLPREWREKREHGLNVTNKNTRFANSRSGFHMPPNFYCSQGRIVISNKGSVRKPPYRFGSPGRWSVKTTHQKHSGRLWPINISKTWSGIRKPKPVEADLIHFQFSHKTLSKFYNDASTPSTSATRSLKRHLENELLVQKSSAEHAPHVADHTRFSPPCLVNPRHCHCQRIKTNTVSAPVSACYEHVDDSSVQETTLPKLALPENDEQSTDNDIQRANIAIGWTV</sequence>
<keyword evidence="2 5" id="KW-0812">Transmembrane</keyword>
<reference evidence="7 8" key="1">
    <citation type="journal article" date="2019" name="BMC Genomics">
        <title>New insights from Opisthorchis felineus genome: update on genomics of the epidemiologically important liver flukes.</title>
        <authorList>
            <person name="Ershov N.I."/>
            <person name="Mordvinov V.A."/>
            <person name="Prokhortchouk E.B."/>
            <person name="Pakharukova M.Y."/>
            <person name="Gunbin K.V."/>
            <person name="Ustyantsev K."/>
            <person name="Genaev M.A."/>
            <person name="Blinov A.G."/>
            <person name="Mazur A."/>
            <person name="Boulygina E."/>
            <person name="Tsygankova S."/>
            <person name="Khrameeva E."/>
            <person name="Chekanov N."/>
            <person name="Fan G."/>
            <person name="Xiao A."/>
            <person name="Zhang H."/>
            <person name="Xu X."/>
            <person name="Yang H."/>
            <person name="Solovyev V."/>
            <person name="Lee S.M."/>
            <person name="Liu X."/>
            <person name="Afonnikov D.A."/>
            <person name="Skryabin K.G."/>
        </authorList>
    </citation>
    <scope>NUCLEOTIDE SEQUENCE [LARGE SCALE GENOMIC DNA]</scope>
    <source>
        <strain evidence="7">AK-0245</strain>
        <tissue evidence="7">Whole organism</tissue>
    </source>
</reference>
<dbReference type="SUPFAM" id="SSF81321">
    <property type="entry name" value="Family A G protein-coupled receptor-like"/>
    <property type="match status" value="1"/>
</dbReference>
<evidence type="ECO:0000256" key="3">
    <source>
        <dbReference type="ARBA" id="ARBA00022989"/>
    </source>
</evidence>
<dbReference type="InterPro" id="IPR017452">
    <property type="entry name" value="GPCR_Rhodpsn_7TM"/>
</dbReference>
<gene>
    <name evidence="7" type="ORF">CRM22_010022</name>
</gene>
<dbReference type="Gene3D" id="1.20.1070.10">
    <property type="entry name" value="Rhodopsin 7-helix transmembrane proteins"/>
    <property type="match status" value="1"/>
</dbReference>
<dbReference type="Proteomes" id="UP000308267">
    <property type="component" value="Unassembled WGS sequence"/>
</dbReference>
<dbReference type="GO" id="GO:0004930">
    <property type="term" value="F:G protein-coupled receptor activity"/>
    <property type="evidence" value="ECO:0007669"/>
    <property type="project" value="InterPro"/>
</dbReference>
<dbReference type="PANTHER" id="PTHR46641:SF2">
    <property type="entry name" value="FMRFAMIDE RECEPTOR"/>
    <property type="match status" value="1"/>
</dbReference>
<accession>A0A4S2L995</accession>
<feature type="transmembrane region" description="Helical" evidence="5">
    <location>
        <begin position="338"/>
        <end position="358"/>
    </location>
</feature>
<evidence type="ECO:0000256" key="1">
    <source>
        <dbReference type="ARBA" id="ARBA00004370"/>
    </source>
</evidence>
<dbReference type="PANTHER" id="PTHR46641">
    <property type="entry name" value="FMRFAMIDE RECEPTOR-RELATED"/>
    <property type="match status" value="1"/>
</dbReference>
<dbReference type="Pfam" id="PF00001">
    <property type="entry name" value="7tm_1"/>
    <property type="match status" value="1"/>
</dbReference>
<keyword evidence="4 5" id="KW-0472">Membrane</keyword>
<keyword evidence="3 5" id="KW-1133">Transmembrane helix</keyword>
<evidence type="ECO:0000313" key="8">
    <source>
        <dbReference type="Proteomes" id="UP000308267"/>
    </source>
</evidence>
<proteinExistence type="predicted"/>
<name>A0A4S2L995_OPIFE</name>
<evidence type="ECO:0000313" key="7">
    <source>
        <dbReference type="EMBL" id="TGZ57068.1"/>
    </source>
</evidence>
<feature type="transmembrane region" description="Helical" evidence="5">
    <location>
        <begin position="45"/>
        <end position="69"/>
    </location>
</feature>
<evidence type="ECO:0000256" key="2">
    <source>
        <dbReference type="ARBA" id="ARBA00022692"/>
    </source>
</evidence>
<evidence type="ECO:0000259" key="6">
    <source>
        <dbReference type="PROSITE" id="PS50262"/>
    </source>
</evidence>
<comment type="subcellular location">
    <subcellularLocation>
        <location evidence="1">Membrane</location>
    </subcellularLocation>
</comment>
<dbReference type="OrthoDB" id="6286129at2759"/>
<feature type="transmembrane region" description="Helical" evidence="5">
    <location>
        <begin position="129"/>
        <end position="151"/>
    </location>
</feature>
<protein>
    <recommendedName>
        <fullName evidence="6">G-protein coupled receptors family 1 profile domain-containing protein</fullName>
    </recommendedName>
</protein>
<dbReference type="PROSITE" id="PS50262">
    <property type="entry name" value="G_PROTEIN_RECEP_F1_2"/>
    <property type="match status" value="1"/>
</dbReference>
<dbReference type="EMBL" id="SJOL01009519">
    <property type="protein sequence ID" value="TGZ57068.1"/>
    <property type="molecule type" value="Genomic_DNA"/>
</dbReference>
<dbReference type="STRING" id="147828.A0A4S2L995"/>
<feature type="transmembrane region" description="Helical" evidence="5">
    <location>
        <begin position="201"/>
        <end position="228"/>
    </location>
</feature>
<feature type="transmembrane region" description="Helical" evidence="5">
    <location>
        <begin position="163"/>
        <end position="181"/>
    </location>
</feature>